<comment type="similarity">
    <text evidence="2">Belongs to the SLC12A transporter family.</text>
</comment>
<dbReference type="Pfam" id="PF03522">
    <property type="entry name" value="SLC12"/>
    <property type="match status" value="1"/>
</dbReference>
<dbReference type="Pfam" id="PF00324">
    <property type="entry name" value="AA_permease"/>
    <property type="match status" value="1"/>
</dbReference>
<keyword evidence="5 8" id="KW-1133">Transmembrane helix</keyword>
<keyword evidence="12" id="KW-1185">Reference proteome</keyword>
<dbReference type="PANTHER" id="PTHR11827">
    <property type="entry name" value="SOLUTE CARRIER FAMILY 12, CATION COTRANSPORTERS"/>
    <property type="match status" value="1"/>
</dbReference>
<evidence type="ECO:0000259" key="10">
    <source>
        <dbReference type="Pfam" id="PF03522"/>
    </source>
</evidence>
<feature type="compositionally biased region" description="Polar residues" evidence="7">
    <location>
        <begin position="1598"/>
        <end position="1608"/>
    </location>
</feature>
<reference evidence="11" key="1">
    <citation type="journal article" date="2020" name="Fungal Divers.">
        <title>Resolving the Mortierellaceae phylogeny through synthesis of multi-gene phylogenetics and phylogenomics.</title>
        <authorList>
            <person name="Vandepol N."/>
            <person name="Liber J."/>
            <person name="Desiro A."/>
            <person name="Na H."/>
            <person name="Kennedy M."/>
            <person name="Barry K."/>
            <person name="Grigoriev I.V."/>
            <person name="Miller A.N."/>
            <person name="O'Donnell K."/>
            <person name="Stajich J.E."/>
            <person name="Bonito G."/>
        </authorList>
    </citation>
    <scope>NUCLEOTIDE SEQUENCE</scope>
    <source>
        <strain evidence="11">REB-010B</strain>
    </source>
</reference>
<feature type="compositionally biased region" description="Polar residues" evidence="7">
    <location>
        <begin position="1"/>
        <end position="15"/>
    </location>
</feature>
<evidence type="ECO:0000256" key="1">
    <source>
        <dbReference type="ARBA" id="ARBA00004141"/>
    </source>
</evidence>
<feature type="region of interest" description="Disordered" evidence="7">
    <location>
        <begin position="1549"/>
        <end position="1612"/>
    </location>
</feature>
<dbReference type="Proteomes" id="UP000738325">
    <property type="component" value="Unassembled WGS sequence"/>
</dbReference>
<keyword evidence="6 8" id="KW-0472">Membrane</keyword>
<dbReference type="GO" id="GO:0034486">
    <property type="term" value="P:vacuolar transmembrane transport"/>
    <property type="evidence" value="ECO:0007669"/>
    <property type="project" value="TreeGrafter"/>
</dbReference>
<feature type="compositionally biased region" description="Polar residues" evidence="7">
    <location>
        <begin position="1299"/>
        <end position="1312"/>
    </location>
</feature>
<evidence type="ECO:0000256" key="3">
    <source>
        <dbReference type="ARBA" id="ARBA00022448"/>
    </source>
</evidence>
<dbReference type="GO" id="GO:0005774">
    <property type="term" value="C:vacuolar membrane"/>
    <property type="evidence" value="ECO:0007669"/>
    <property type="project" value="TreeGrafter"/>
</dbReference>
<feature type="transmembrane region" description="Helical" evidence="8">
    <location>
        <begin position="483"/>
        <end position="504"/>
    </location>
</feature>
<dbReference type="Gene3D" id="1.20.1740.10">
    <property type="entry name" value="Amino acid/polyamine transporter I"/>
    <property type="match status" value="1"/>
</dbReference>
<feature type="compositionally biased region" description="Polar residues" evidence="7">
    <location>
        <begin position="1320"/>
        <end position="1336"/>
    </location>
</feature>
<evidence type="ECO:0000256" key="6">
    <source>
        <dbReference type="ARBA" id="ARBA00023136"/>
    </source>
</evidence>
<sequence length="1800" mass="195510">MSQQRHSQGPPSTIDPSLIITSNASTNNDDNTNNGSVRPPRPRLQDRPNSSPSASRSSLAFHQLHQPDVSSSSSSAGSAARGSKARPPNAVLPGTSRPKTMYQAVTWKENLDAFNRRLRRGSMNMDAAAQEEELLNSEVSVQAEAQRLEDQEYLDRSSTQESIASDVDENSRLLSNHGRDLSSYDGHRAAPVATAMALGSPGAGYGATTATASITTATTAPSKGGRYHHDRSTYRSSAASGSEGEPVFPTRLNPVMATTKSSKLGVLSGVFVPCVLSIWGIILFLRFGFIIGQAGVMGTLGMFVVGYLINIFTSLSLSAISTNGTVRGGGVYYLLSRSLGPEFGGSIGLIYFLCTVIGCGMNVLGFVEPLIANFGEASGSMYRVLPESPIWSFIYGTMLLISCTLVCLVGSKLFARSSLVLAVVILLSTLSIFVSFAVMPPFTHPERNIEYTGFSWDTLQENMWPRFTTTNGPEGTKQSFQTVFGVLFPACIGILAGASMSGDLEDPSKSIPKGTLWAVGSTFCVYTCIVILMGGSISRSTMYTDLSVLQDVSISPLFIASGALAASVFATLGSVIGAAKILQAIARDNLLPLLAVFGQGTPRTDEPTLAVLVTYLLCQFCLFLTDMNAIATFVSLITLLTFLILNLACFLLKIGSAPNFRPSFRFFHWWTAFAGMVLSAVVMCFVDLGQSLLSGLMTAVLFIWIHYWSPPKRWGDVTQSLIYHQVRKYLLRLDSRKEHVKFWRPQILLLVHHPRSEYQLIQFCNHLKKGALYVLGHVILGDLRDVLTEYRRQQGSWLKFVDVTQIKAFVNLSVADSIRIGARNLLIGTGLGGMRPNIVVLGSFNLQRYLREKREQQHQQSLLQQQRVVQPQTPQHPQSPNMFKGGITPGSVINNSNTDHTLLNIPTSLPIDNIRVEAPIKITEYVSIIEDVLSLNKAVAIGYGFDRLELPEEHKAGWKQLIDRGSNMFSQLLQHTPLASSNQNSYSASTSAASSSYDPTSRPSSIRKQKEDSHKKKYIDLWPMQMSITPLQCFDPNQVTWANKRASRDLSSNSPKVPSAPGTGGLYPEGPGGFGTNNSNTHVQGGRMPESNLTNFDTYAMVLQMGCILHMVPQWKDNYQLRVMVFVEYKEDVEEEKERLHALLENLRIPAEVKVMCLDGGDSETYAKLARGESLESGLNNESNTMMSMAPVPVGPSEEDMEDPVNVLPVAPVAQRPSGGPRNINPHWQQQEPLHEEEEEEEDDDEKERVGETGLTPLEHEPASPLETGPYSSVAGEHSRQSSGTMQPARPLMDPISPPSTALPQRRSTISHASRPGPQRQLSPNFLRVNTSTSPRLRQGSPIAVASAHPSSSNYRYYSGGGGTDNGGGSTALRYRSNTMAGSTSPSVLDSRLGTSVPLGTSMNFRVGVPLPRKYFDPSGSNSGSESDSISSEDDEDYDQNDDDLVYGGMYPPQQLQQQQRQQVQTRRLSLQLSPAAQRLYQHQLQSQHQASQQQQQQQQRQQHQHQQHSSQQAPPNQPSSPAFVHTSLGSQHQGLGIVVGDAALAGPTQDTLGGNRGRADAYQKYPSAPTDRQQSQHVSSLSPTAVDNNHWAGSGAAATTPSRQQNIASSDAGASADAGVVWSQPSLPAFSQDIQFSSSPPEQVSEPVVSAVQPASPFATFSPPTPFLPNFDDHFAGGGAPASPSSFLSNSYDNASPFLSSSNAAATAAAAFGVTSPPIQFDHQSPETQLMILNELMRIHSSAESTSIVFTTVPAPEEGTCQREQSSLAYLEKLDLLMDGVDVPVLLLHAKSLTVTMTL</sequence>
<feature type="compositionally biased region" description="Low complexity" evidence="7">
    <location>
        <begin position="47"/>
        <end position="58"/>
    </location>
</feature>
<dbReference type="InterPro" id="IPR018491">
    <property type="entry name" value="SLC12_C"/>
</dbReference>
<name>A0A9P6R4F0_9FUNG</name>
<feature type="transmembrane region" description="Helical" evidence="8">
    <location>
        <begin position="516"/>
        <end position="537"/>
    </location>
</feature>
<feature type="region of interest" description="Disordered" evidence="7">
    <location>
        <begin position="1211"/>
        <end position="1362"/>
    </location>
</feature>
<dbReference type="EMBL" id="JAAAIP010000894">
    <property type="protein sequence ID" value="KAG0311680.1"/>
    <property type="molecule type" value="Genomic_DNA"/>
</dbReference>
<dbReference type="InterPro" id="IPR004842">
    <property type="entry name" value="SLC12A_fam"/>
</dbReference>
<feature type="transmembrane region" description="Helical" evidence="8">
    <location>
        <begin position="557"/>
        <end position="579"/>
    </location>
</feature>
<feature type="transmembrane region" description="Helical" evidence="8">
    <location>
        <begin position="418"/>
        <end position="438"/>
    </location>
</feature>
<dbReference type="GO" id="GO:0055075">
    <property type="term" value="P:potassium ion homeostasis"/>
    <property type="evidence" value="ECO:0007669"/>
    <property type="project" value="TreeGrafter"/>
</dbReference>
<feature type="transmembrane region" description="Helical" evidence="8">
    <location>
        <begin position="264"/>
        <end position="285"/>
    </location>
</feature>
<comment type="subcellular location">
    <subcellularLocation>
        <location evidence="1">Membrane</location>
        <topology evidence="1">Multi-pass membrane protein</topology>
    </subcellularLocation>
</comment>
<feature type="region of interest" description="Disordered" evidence="7">
    <location>
        <begin position="1"/>
        <end position="97"/>
    </location>
</feature>
<keyword evidence="3" id="KW-0813">Transport</keyword>
<accession>A0A9P6R4F0</accession>
<feature type="domain" description="Amino acid permease/ SLC12A" evidence="9">
    <location>
        <begin position="269"/>
        <end position="748"/>
    </location>
</feature>
<feature type="transmembrane region" description="Helical" evidence="8">
    <location>
        <begin position="666"/>
        <end position="685"/>
    </location>
</feature>
<feature type="region of interest" description="Disordered" evidence="7">
    <location>
        <begin position="219"/>
        <end position="245"/>
    </location>
</feature>
<evidence type="ECO:0000256" key="7">
    <source>
        <dbReference type="SAM" id="MobiDB-lite"/>
    </source>
</evidence>
<keyword evidence="4 8" id="KW-0812">Transmembrane</keyword>
<dbReference type="FunFam" id="1.20.1740.10:FF:000013">
    <property type="entry name" value="Solute carrier family 12 member"/>
    <property type="match status" value="1"/>
</dbReference>
<feature type="region of interest" description="Disordered" evidence="7">
    <location>
        <begin position="1481"/>
        <end position="1528"/>
    </location>
</feature>
<feature type="transmembrane region" description="Helical" evidence="8">
    <location>
        <begin position="390"/>
        <end position="411"/>
    </location>
</feature>
<feature type="compositionally biased region" description="Low complexity" evidence="7">
    <location>
        <begin position="980"/>
        <end position="1004"/>
    </location>
</feature>
<feature type="region of interest" description="Disordered" evidence="7">
    <location>
        <begin position="148"/>
        <end position="179"/>
    </location>
</feature>
<dbReference type="GO" id="GO:0055064">
    <property type="term" value="P:chloride ion homeostasis"/>
    <property type="evidence" value="ECO:0007669"/>
    <property type="project" value="TreeGrafter"/>
</dbReference>
<feature type="region of interest" description="Disordered" evidence="7">
    <location>
        <begin position="1415"/>
        <end position="1450"/>
    </location>
</feature>
<dbReference type="PANTHER" id="PTHR11827:SF72">
    <property type="entry name" value="GH08340P"/>
    <property type="match status" value="1"/>
</dbReference>
<feature type="compositionally biased region" description="Polar residues" evidence="7">
    <location>
        <begin position="1571"/>
        <end position="1588"/>
    </location>
</feature>
<evidence type="ECO:0000256" key="4">
    <source>
        <dbReference type="ARBA" id="ARBA00022692"/>
    </source>
</evidence>
<feature type="transmembrane region" description="Helical" evidence="8">
    <location>
        <begin position="347"/>
        <end position="370"/>
    </location>
</feature>
<evidence type="ECO:0000313" key="12">
    <source>
        <dbReference type="Proteomes" id="UP000738325"/>
    </source>
</evidence>
<feature type="region of interest" description="Disordered" evidence="7">
    <location>
        <begin position="1046"/>
        <end position="1088"/>
    </location>
</feature>
<dbReference type="GO" id="GO:0015379">
    <property type="term" value="F:potassium:chloride symporter activity"/>
    <property type="evidence" value="ECO:0007669"/>
    <property type="project" value="TreeGrafter"/>
</dbReference>
<organism evidence="11 12">
    <name type="scientific">Dissophora globulifera</name>
    <dbReference type="NCBI Taxonomy" id="979702"/>
    <lineage>
        <taxon>Eukaryota</taxon>
        <taxon>Fungi</taxon>
        <taxon>Fungi incertae sedis</taxon>
        <taxon>Mucoromycota</taxon>
        <taxon>Mortierellomycotina</taxon>
        <taxon>Mortierellomycetes</taxon>
        <taxon>Mortierellales</taxon>
        <taxon>Mortierellaceae</taxon>
        <taxon>Dissophora</taxon>
    </lineage>
</organism>
<feature type="domain" description="SLC12A transporter C-terminal" evidence="10">
    <location>
        <begin position="759"/>
        <end position="842"/>
    </location>
</feature>
<dbReference type="GO" id="GO:0006884">
    <property type="term" value="P:cell volume homeostasis"/>
    <property type="evidence" value="ECO:0007669"/>
    <property type="project" value="TreeGrafter"/>
</dbReference>
<feature type="transmembrane region" description="Helical" evidence="8">
    <location>
        <begin position="629"/>
        <end position="654"/>
    </location>
</feature>
<comment type="caution">
    <text evidence="11">The sequence shown here is derived from an EMBL/GenBank/DDBJ whole genome shotgun (WGS) entry which is preliminary data.</text>
</comment>
<evidence type="ECO:0000256" key="2">
    <source>
        <dbReference type="ARBA" id="ARBA00010593"/>
    </source>
</evidence>
<evidence type="ECO:0000313" key="11">
    <source>
        <dbReference type="EMBL" id="KAG0311680.1"/>
    </source>
</evidence>
<proteinExistence type="inferred from homology"/>
<feature type="transmembrane region" description="Helical" evidence="8">
    <location>
        <begin position="692"/>
        <end position="709"/>
    </location>
</feature>
<feature type="compositionally biased region" description="Low complexity" evidence="7">
    <location>
        <begin position="1482"/>
        <end position="1502"/>
    </location>
</feature>
<feature type="compositionally biased region" description="Acidic residues" evidence="7">
    <location>
        <begin position="1235"/>
        <end position="1246"/>
    </location>
</feature>
<evidence type="ECO:0000259" key="9">
    <source>
        <dbReference type="Pfam" id="PF00324"/>
    </source>
</evidence>
<feature type="compositionally biased region" description="Low complexity" evidence="7">
    <location>
        <begin position="70"/>
        <end position="86"/>
    </location>
</feature>
<evidence type="ECO:0000256" key="5">
    <source>
        <dbReference type="ARBA" id="ARBA00022989"/>
    </source>
</evidence>
<feature type="region of interest" description="Disordered" evidence="7">
    <location>
        <begin position="980"/>
        <end position="1012"/>
    </location>
</feature>
<protein>
    <submittedName>
        <fullName evidence="11">Uncharacterized protein</fullName>
    </submittedName>
</protein>
<dbReference type="OrthoDB" id="2020542at2759"/>
<dbReference type="InterPro" id="IPR004841">
    <property type="entry name" value="AA-permease/SLC12A_dom"/>
</dbReference>
<feature type="compositionally biased region" description="Low complexity" evidence="7">
    <location>
        <begin position="21"/>
        <end position="34"/>
    </location>
</feature>
<gene>
    <name evidence="11" type="ORF">BGZ99_009989</name>
</gene>
<evidence type="ECO:0000256" key="8">
    <source>
        <dbReference type="SAM" id="Phobius"/>
    </source>
</evidence>
<feature type="compositionally biased region" description="Acidic residues" evidence="7">
    <location>
        <begin position="1431"/>
        <end position="1445"/>
    </location>
</feature>
<feature type="compositionally biased region" description="Gly residues" evidence="7">
    <location>
        <begin position="1062"/>
        <end position="1075"/>
    </location>
</feature>
<feature type="compositionally biased region" description="Low complexity" evidence="7">
    <location>
        <begin position="1417"/>
        <end position="1430"/>
    </location>
</feature>